<feature type="repeat" description="TPR" evidence="4">
    <location>
        <begin position="804"/>
        <end position="837"/>
    </location>
</feature>
<keyword evidence="1" id="KW-0235">DNA replication</keyword>
<dbReference type="RefSeq" id="WP_092558743.1">
    <property type="nucleotide sequence ID" value="NZ_FOYZ01000001.1"/>
</dbReference>
<dbReference type="GO" id="GO:0006260">
    <property type="term" value="P:DNA replication"/>
    <property type="evidence" value="ECO:0007669"/>
    <property type="project" value="UniProtKB-KW"/>
</dbReference>
<dbReference type="Gene3D" id="1.10.287.110">
    <property type="entry name" value="DnaJ domain"/>
    <property type="match status" value="1"/>
</dbReference>
<dbReference type="Pfam" id="PF13424">
    <property type="entry name" value="TPR_12"/>
    <property type="match status" value="1"/>
</dbReference>
<evidence type="ECO:0000313" key="6">
    <source>
        <dbReference type="EMBL" id="SFR55793.1"/>
    </source>
</evidence>
<protein>
    <submittedName>
        <fullName evidence="6">Tetratricopeptide repeat-containing protein</fullName>
    </submittedName>
</protein>
<dbReference type="InterPro" id="IPR011990">
    <property type="entry name" value="TPR-like_helical_dom_sf"/>
</dbReference>
<keyword evidence="3 4" id="KW-0802">TPR repeat</keyword>
<dbReference type="Pfam" id="PF13432">
    <property type="entry name" value="TPR_16"/>
    <property type="match status" value="2"/>
</dbReference>
<dbReference type="SUPFAM" id="SSF48439">
    <property type="entry name" value="Protein prenylyltransferase"/>
    <property type="match status" value="1"/>
</dbReference>
<evidence type="ECO:0000259" key="5">
    <source>
        <dbReference type="PROSITE" id="PS50076"/>
    </source>
</evidence>
<feature type="domain" description="J" evidence="5">
    <location>
        <begin position="5"/>
        <end position="71"/>
    </location>
</feature>
<dbReference type="AlphaFoldDB" id="A0A1I6HMT6"/>
<proteinExistence type="predicted"/>
<dbReference type="InterPro" id="IPR019734">
    <property type="entry name" value="TPR_rpt"/>
</dbReference>
<dbReference type="Proteomes" id="UP000199659">
    <property type="component" value="Unassembled WGS sequence"/>
</dbReference>
<reference evidence="6 7" key="1">
    <citation type="submission" date="2016-10" db="EMBL/GenBank/DDBJ databases">
        <authorList>
            <person name="de Groot N.N."/>
        </authorList>
    </citation>
    <scope>NUCLEOTIDE SEQUENCE [LARGE SCALE GENOMIC DNA]</scope>
    <source>
        <strain evidence="6 7">743A</strain>
    </source>
</reference>
<dbReference type="PROSITE" id="PS50005">
    <property type="entry name" value="TPR"/>
    <property type="match status" value="8"/>
</dbReference>
<feature type="repeat" description="TPR" evidence="4">
    <location>
        <begin position="628"/>
        <end position="661"/>
    </location>
</feature>
<gene>
    <name evidence="6" type="ORF">SAMN05661086_00110</name>
</gene>
<dbReference type="STRING" id="37658.SAMN05661086_00110"/>
<keyword evidence="2" id="KW-0677">Repeat</keyword>
<evidence type="ECO:0000256" key="2">
    <source>
        <dbReference type="ARBA" id="ARBA00022737"/>
    </source>
</evidence>
<dbReference type="InterPro" id="IPR036869">
    <property type="entry name" value="J_dom_sf"/>
</dbReference>
<dbReference type="PROSITE" id="PS50076">
    <property type="entry name" value="DNAJ_2"/>
    <property type="match status" value="1"/>
</dbReference>
<dbReference type="Pfam" id="PF14559">
    <property type="entry name" value="TPR_19"/>
    <property type="match status" value="1"/>
</dbReference>
<name>A0A1I6HMT6_9FIRM</name>
<dbReference type="Pfam" id="PF13431">
    <property type="entry name" value="TPR_17"/>
    <property type="match status" value="1"/>
</dbReference>
<feature type="repeat" description="TPR" evidence="4">
    <location>
        <begin position="1072"/>
        <end position="1105"/>
    </location>
</feature>
<dbReference type="PANTHER" id="PTHR44943:SF8">
    <property type="entry name" value="TPR REPEAT-CONTAINING PROTEIN MJ0263"/>
    <property type="match status" value="1"/>
</dbReference>
<feature type="repeat" description="TPR" evidence="4">
    <location>
        <begin position="291"/>
        <end position="324"/>
    </location>
</feature>
<dbReference type="CDD" id="cd06257">
    <property type="entry name" value="DnaJ"/>
    <property type="match status" value="1"/>
</dbReference>
<dbReference type="SMART" id="SM00028">
    <property type="entry name" value="TPR"/>
    <property type="match status" value="18"/>
</dbReference>
<dbReference type="PANTHER" id="PTHR44943">
    <property type="entry name" value="CELLULOSE SYNTHASE OPERON PROTEIN C"/>
    <property type="match status" value="1"/>
</dbReference>
<sequence>MENSRIWDILGLEKTKDQNRIKQAYREKLVQVNPEDNPEGFKELRGAYEAAVQYAQGNEEEEINEPWEKTGNPVIDAWMEQVSDTYCSISRRIDPKEWKKLVEDEVCTALDTSIEAKECLLNFLMNHFRLPNCVWKVLEDEFRFIETQEELEENYSKQFINFIVYQIKNEFFIDMKLFEGDENADYDKYINQYFNLKERIDGKNFEGIEAVFTDIEHLHIYHPYLDVEKLRVALAREDYERACEIADCLGEKYKENTYCLFFSAEVSWRKKEYDRAAEIYQEILKIAPDHYSAKLKMAEYYYLMEDYEHSKEFYLEVLDVEPNDEQALEAMRKVNDFLIQDFEQKLEQEPDKLKIRLEMGWCFFQNEKLQECIQLLEGLEPDEENAIDYYNLAGRTYLAMNNHNNALPYLLKWLEYIKDVEDDGTKENQRRKKRLGYANYTIAVCYQELAQEEESLEEFFKKAFYFLDEAIKAEKDDNMRRIYLTEQARAYLKINQNEACIDICDKILSEDEGYYPAYINRQEAYFNLKYGQNVIDDFYAAISIYPGYVKPYELAAKVFLYIEQYKDALDIIQKAEENQLESGELQLIQIKINRYTWDTIEERKRCLKLCESLLEKVELDNGVIERVEELHFEMALFYLDMEQLEEGMEQIEKAIALSPESYQYYLVKADLLMTQGKYKEALSFYQELEVNFPDNPLVLYDSGDCHEKNNLIEEALERFGKVLLLYPEHRSANGRIKNIYLDRYRETEKLEYFQKALIHANQQLEVLENDYYFIDRGLLYLAGYRLEEAMEDFQKALQLNPRNLFAYNNAGFVYKILEQYDKALEMYQHAVEELEEESSVLPYGNMGVCYEVLGQGEKAVECYQKNIKLYPDNCSCYEDAADILRTLKRYDEAVHYYEDALNKSKTSKSYYLAKIANTYLEAGKEKLGLKFYQQSIEADKKNSTPLTELGEYYFYISGNPKKALKYFKAAYEIEKNNQDSDYFQCCGNLIMTYGFLKKKDKAAKYYQLAMKFLEETYGGSDKYTDYLPYRPQRLYNIGIIYYNMELYEQAKECFEKMNSCTKCRNCHYRFCWEALYGEALLLELEGKYEEARERYQKIADCDPNIIEVKWKLKNQKKLNKK</sequence>
<feature type="repeat" description="TPR" evidence="4">
    <location>
        <begin position="257"/>
        <end position="290"/>
    </location>
</feature>
<feature type="repeat" description="TPR" evidence="4">
    <location>
        <begin position="770"/>
        <end position="803"/>
    </location>
</feature>
<dbReference type="InterPro" id="IPR051685">
    <property type="entry name" value="Ycf3/AcsC/BcsC/TPR_MFPF"/>
</dbReference>
<organism evidence="6 7">
    <name type="scientific">Anaeromicropila populeti</name>
    <dbReference type="NCBI Taxonomy" id="37658"/>
    <lineage>
        <taxon>Bacteria</taxon>
        <taxon>Bacillati</taxon>
        <taxon>Bacillota</taxon>
        <taxon>Clostridia</taxon>
        <taxon>Lachnospirales</taxon>
        <taxon>Lachnospiraceae</taxon>
        <taxon>Anaeromicropila</taxon>
    </lineage>
</organism>
<feature type="repeat" description="TPR" evidence="4">
    <location>
        <begin position="840"/>
        <end position="873"/>
    </location>
</feature>
<dbReference type="Gene3D" id="1.25.40.10">
    <property type="entry name" value="Tetratricopeptide repeat domain"/>
    <property type="match status" value="8"/>
</dbReference>
<evidence type="ECO:0000256" key="3">
    <source>
        <dbReference type="ARBA" id="ARBA00022803"/>
    </source>
</evidence>
<evidence type="ECO:0000313" key="7">
    <source>
        <dbReference type="Proteomes" id="UP000199659"/>
    </source>
</evidence>
<dbReference type="SUPFAM" id="SSF48452">
    <property type="entry name" value="TPR-like"/>
    <property type="match status" value="4"/>
</dbReference>
<dbReference type="EMBL" id="FOYZ01000001">
    <property type="protein sequence ID" value="SFR55793.1"/>
    <property type="molecule type" value="Genomic_DNA"/>
</dbReference>
<feature type="repeat" description="TPR" evidence="4">
    <location>
        <begin position="696"/>
        <end position="729"/>
    </location>
</feature>
<dbReference type="InterPro" id="IPR001623">
    <property type="entry name" value="DnaJ_domain"/>
</dbReference>
<dbReference type="SUPFAM" id="SSF46565">
    <property type="entry name" value="Chaperone J-domain"/>
    <property type="match status" value="1"/>
</dbReference>
<dbReference type="OrthoDB" id="9816462at2"/>
<accession>A0A1I6HMT6</accession>
<dbReference type="Pfam" id="PF13181">
    <property type="entry name" value="TPR_8"/>
    <property type="match status" value="2"/>
</dbReference>
<evidence type="ECO:0000256" key="4">
    <source>
        <dbReference type="PROSITE-ProRule" id="PRU00339"/>
    </source>
</evidence>
<evidence type="ECO:0000256" key="1">
    <source>
        <dbReference type="ARBA" id="ARBA00022705"/>
    </source>
</evidence>
<keyword evidence="7" id="KW-1185">Reference proteome</keyword>